<keyword evidence="4" id="KW-1185">Reference proteome</keyword>
<evidence type="ECO:0000259" key="2">
    <source>
        <dbReference type="PROSITE" id="PS50943"/>
    </source>
</evidence>
<dbReference type="Proteomes" id="UP000269708">
    <property type="component" value="Unassembled WGS sequence"/>
</dbReference>
<feature type="domain" description="HTH cro/C1-type" evidence="2">
    <location>
        <begin position="14"/>
        <end position="54"/>
    </location>
</feature>
<dbReference type="PROSITE" id="PS50943">
    <property type="entry name" value="HTH_CROC1"/>
    <property type="match status" value="1"/>
</dbReference>
<dbReference type="SUPFAM" id="SSF47413">
    <property type="entry name" value="lambda repressor-like DNA-binding domains"/>
    <property type="match status" value="1"/>
</dbReference>
<feature type="region of interest" description="Disordered" evidence="1">
    <location>
        <begin position="105"/>
        <end position="158"/>
    </location>
</feature>
<organism evidence="3 4">
    <name type="scientific">Vulcaniibacterium tengchongense</name>
    <dbReference type="NCBI Taxonomy" id="1273429"/>
    <lineage>
        <taxon>Bacteria</taxon>
        <taxon>Pseudomonadati</taxon>
        <taxon>Pseudomonadota</taxon>
        <taxon>Gammaproteobacteria</taxon>
        <taxon>Lysobacterales</taxon>
        <taxon>Lysobacteraceae</taxon>
        <taxon>Vulcaniibacterium</taxon>
    </lineage>
</organism>
<evidence type="ECO:0000256" key="1">
    <source>
        <dbReference type="SAM" id="MobiDB-lite"/>
    </source>
</evidence>
<dbReference type="SMART" id="SM00530">
    <property type="entry name" value="HTH_XRE"/>
    <property type="match status" value="1"/>
</dbReference>
<dbReference type="InterPro" id="IPR001387">
    <property type="entry name" value="Cro/C1-type_HTH"/>
</dbReference>
<sequence>METIWNMEDAGYRLRFERERLGLKQEDLANALGVTPVTQRNYESGRRQPTAQYLAGIEAKGLDVLYVLTGARSVGERLAEEEANLVAHFRRASPELKAAALRMLGAEPAPSRPAQRREGPTVNAESIGGVVQGNQTVKGPMTFHLGGGGSRKKGVPKE</sequence>
<dbReference type="GO" id="GO:0003677">
    <property type="term" value="F:DNA binding"/>
    <property type="evidence" value="ECO:0007669"/>
    <property type="project" value="InterPro"/>
</dbReference>
<protein>
    <submittedName>
        <fullName evidence="3">Helix-turn-helix protein</fullName>
    </submittedName>
</protein>
<name>A0A3N4UV74_9GAMM</name>
<reference evidence="3 4" key="1">
    <citation type="submission" date="2018-11" db="EMBL/GenBank/DDBJ databases">
        <title>Genomic Encyclopedia of Type Strains, Phase IV (KMG-IV): sequencing the most valuable type-strain genomes for metagenomic binning, comparative biology and taxonomic classification.</title>
        <authorList>
            <person name="Goeker M."/>
        </authorList>
    </citation>
    <scope>NUCLEOTIDE SEQUENCE [LARGE SCALE GENOMIC DNA]</scope>
    <source>
        <strain evidence="3 4">DSM 25623</strain>
    </source>
</reference>
<dbReference type="Gene3D" id="1.10.260.40">
    <property type="entry name" value="lambda repressor-like DNA-binding domains"/>
    <property type="match status" value="1"/>
</dbReference>
<accession>A0A3N4UV74</accession>
<dbReference type="CDD" id="cd00093">
    <property type="entry name" value="HTH_XRE"/>
    <property type="match status" value="1"/>
</dbReference>
<evidence type="ECO:0000313" key="3">
    <source>
        <dbReference type="EMBL" id="RPE74642.1"/>
    </source>
</evidence>
<dbReference type="InterPro" id="IPR010982">
    <property type="entry name" value="Lambda_DNA-bd_dom_sf"/>
</dbReference>
<dbReference type="AlphaFoldDB" id="A0A3N4UV74"/>
<evidence type="ECO:0000313" key="4">
    <source>
        <dbReference type="Proteomes" id="UP000269708"/>
    </source>
</evidence>
<dbReference type="RefSeq" id="WP_123771487.1">
    <property type="nucleotide sequence ID" value="NZ_RKQN01000008.1"/>
</dbReference>
<dbReference type="Pfam" id="PF13560">
    <property type="entry name" value="HTH_31"/>
    <property type="match status" value="1"/>
</dbReference>
<comment type="caution">
    <text evidence="3">The sequence shown here is derived from an EMBL/GenBank/DDBJ whole genome shotgun (WGS) entry which is preliminary data.</text>
</comment>
<proteinExistence type="predicted"/>
<gene>
    <name evidence="3" type="ORF">EDC50_3171</name>
</gene>
<dbReference type="OrthoDB" id="9772064at2"/>
<dbReference type="EMBL" id="RKQN01000008">
    <property type="protein sequence ID" value="RPE74642.1"/>
    <property type="molecule type" value="Genomic_DNA"/>
</dbReference>